<name>A0A250DER9_9BURK</name>
<keyword evidence="2" id="KW-0808">Transferase</keyword>
<evidence type="ECO:0000259" key="1">
    <source>
        <dbReference type="Pfam" id="PF00534"/>
    </source>
</evidence>
<dbReference type="InterPro" id="IPR001296">
    <property type="entry name" value="Glyco_trans_1"/>
</dbReference>
<dbReference type="Gene3D" id="3.40.50.2000">
    <property type="entry name" value="Glycogen Phosphorylase B"/>
    <property type="match status" value="1"/>
</dbReference>
<dbReference type="PANTHER" id="PTHR12526:SF630">
    <property type="entry name" value="GLYCOSYLTRANSFERASE"/>
    <property type="match status" value="1"/>
</dbReference>
<dbReference type="KEGG" id="vbo:CKY39_06050"/>
<organism evidence="2 3">
    <name type="scientific">Variovorax boronicumulans</name>
    <dbReference type="NCBI Taxonomy" id="436515"/>
    <lineage>
        <taxon>Bacteria</taxon>
        <taxon>Pseudomonadati</taxon>
        <taxon>Pseudomonadota</taxon>
        <taxon>Betaproteobacteria</taxon>
        <taxon>Burkholderiales</taxon>
        <taxon>Comamonadaceae</taxon>
        <taxon>Variovorax</taxon>
    </lineage>
</organism>
<reference evidence="2 3" key="1">
    <citation type="submission" date="2017-09" db="EMBL/GenBank/DDBJ databases">
        <title>The diverse metabolic capabilities of V. boronicumulans make it an excellent choice for continued studies on novel biodegradation.</title>
        <authorList>
            <person name="Sun S."/>
        </authorList>
    </citation>
    <scope>NUCLEOTIDE SEQUENCE [LARGE SCALE GENOMIC DNA]</scope>
    <source>
        <strain evidence="2 3">J1</strain>
    </source>
</reference>
<protein>
    <submittedName>
        <fullName evidence="2">Group 1 family glycosyltransferase</fullName>
    </submittedName>
</protein>
<dbReference type="PANTHER" id="PTHR12526">
    <property type="entry name" value="GLYCOSYLTRANSFERASE"/>
    <property type="match status" value="1"/>
</dbReference>
<accession>A0A250DER9</accession>
<dbReference type="CDD" id="cd03801">
    <property type="entry name" value="GT4_PimA-like"/>
    <property type="match status" value="1"/>
</dbReference>
<dbReference type="SUPFAM" id="SSF53756">
    <property type="entry name" value="UDP-Glycosyltransferase/glycogen phosphorylase"/>
    <property type="match status" value="1"/>
</dbReference>
<proteinExistence type="predicted"/>
<evidence type="ECO:0000313" key="2">
    <source>
        <dbReference type="EMBL" id="ATA52820.1"/>
    </source>
</evidence>
<dbReference type="Proteomes" id="UP000217154">
    <property type="component" value="Chromosome"/>
</dbReference>
<sequence>MRKKRVLVFMGYYLPGFKSGGPVRSLSNMVERMSDSLDFYIITRDRDLGDSEQYESITKKQDWVKVDAANVFYVTTGVGLLELLNIIKNIAPDFYYFNSFFDFKFSIRPIFYLRLLGISFSNVVLAPRGEFSDAALSLKAFKKLFYIRVSRFFSFYGGARFHASTTHEKSDIEKNFSSSSEISVASDLPATFMRSPLFAKRHALDVARLVFLSRITPMKNVDYALTVLRYVNRRVDFHIYGPIEDSEYWARCEQLIAQLPKNIKVDFLGAKDQGEVLDVLKDYDLLFLPSRGENYCHVIAESLSVGTRVLVSDKTPWRNLQIEGFGWDLPLNNPEAFAQVIEAIELFDADGDFQARQGVVDAYEQLISSSSSIADNKLLFNC</sequence>
<gene>
    <name evidence="2" type="ORF">CKY39_06050</name>
</gene>
<feature type="domain" description="Glycosyl transferase family 1" evidence="1">
    <location>
        <begin position="205"/>
        <end position="344"/>
    </location>
</feature>
<dbReference type="EMBL" id="CP023284">
    <property type="protein sequence ID" value="ATA52820.1"/>
    <property type="molecule type" value="Genomic_DNA"/>
</dbReference>
<dbReference type="GO" id="GO:0016757">
    <property type="term" value="F:glycosyltransferase activity"/>
    <property type="evidence" value="ECO:0007669"/>
    <property type="project" value="InterPro"/>
</dbReference>
<dbReference type="Pfam" id="PF00534">
    <property type="entry name" value="Glycos_transf_1"/>
    <property type="match status" value="1"/>
</dbReference>
<dbReference type="AlphaFoldDB" id="A0A250DER9"/>
<evidence type="ECO:0000313" key="3">
    <source>
        <dbReference type="Proteomes" id="UP000217154"/>
    </source>
</evidence>